<dbReference type="AlphaFoldDB" id="A0A8J3QA44"/>
<gene>
    <name evidence="2" type="ORF">Rhe02_40590</name>
</gene>
<dbReference type="RefSeq" id="WP_203909815.1">
    <property type="nucleotide sequence ID" value="NZ_BONY01000023.1"/>
</dbReference>
<dbReference type="InterPro" id="IPR046177">
    <property type="entry name" value="DUF6186"/>
</dbReference>
<organism evidence="2 3">
    <name type="scientific">Rhizocola hellebori</name>
    <dbReference type="NCBI Taxonomy" id="1392758"/>
    <lineage>
        <taxon>Bacteria</taxon>
        <taxon>Bacillati</taxon>
        <taxon>Actinomycetota</taxon>
        <taxon>Actinomycetes</taxon>
        <taxon>Micromonosporales</taxon>
        <taxon>Micromonosporaceae</taxon>
        <taxon>Rhizocola</taxon>
    </lineage>
</organism>
<evidence type="ECO:0000313" key="3">
    <source>
        <dbReference type="Proteomes" id="UP000612899"/>
    </source>
</evidence>
<dbReference type="Pfam" id="PF19684">
    <property type="entry name" value="DUF6186"/>
    <property type="match status" value="1"/>
</dbReference>
<feature type="transmembrane region" description="Helical" evidence="1">
    <location>
        <begin position="46"/>
        <end position="70"/>
    </location>
</feature>
<name>A0A8J3QA44_9ACTN</name>
<keyword evidence="1" id="KW-1133">Transmembrane helix</keyword>
<dbReference type="Proteomes" id="UP000612899">
    <property type="component" value="Unassembled WGS sequence"/>
</dbReference>
<feature type="transmembrane region" description="Helical" evidence="1">
    <location>
        <begin position="6"/>
        <end position="26"/>
    </location>
</feature>
<evidence type="ECO:0000256" key="1">
    <source>
        <dbReference type="SAM" id="Phobius"/>
    </source>
</evidence>
<comment type="caution">
    <text evidence="2">The sequence shown here is derived from an EMBL/GenBank/DDBJ whole genome shotgun (WGS) entry which is preliminary data.</text>
</comment>
<sequence>MSITRLAVISGFLAAIIAAVVIEALARRPQSRIPRFGEVAAVVMRYDLAGIPVGRLALLGFWFWCGWHFLAR</sequence>
<accession>A0A8J3QA44</accession>
<dbReference type="EMBL" id="BONY01000023">
    <property type="protein sequence ID" value="GIH05992.1"/>
    <property type="molecule type" value="Genomic_DNA"/>
</dbReference>
<keyword evidence="3" id="KW-1185">Reference proteome</keyword>
<keyword evidence="1" id="KW-0472">Membrane</keyword>
<reference evidence="2" key="1">
    <citation type="submission" date="2021-01" db="EMBL/GenBank/DDBJ databases">
        <title>Whole genome shotgun sequence of Rhizocola hellebori NBRC 109834.</title>
        <authorList>
            <person name="Komaki H."/>
            <person name="Tamura T."/>
        </authorList>
    </citation>
    <scope>NUCLEOTIDE SEQUENCE</scope>
    <source>
        <strain evidence="2">NBRC 109834</strain>
    </source>
</reference>
<protein>
    <submittedName>
        <fullName evidence="2">Uncharacterized protein</fullName>
    </submittedName>
</protein>
<proteinExistence type="predicted"/>
<keyword evidence="1" id="KW-0812">Transmembrane</keyword>
<evidence type="ECO:0000313" key="2">
    <source>
        <dbReference type="EMBL" id="GIH05992.1"/>
    </source>
</evidence>